<accession>A0ABS6ILH0</accession>
<evidence type="ECO:0000259" key="5">
    <source>
        <dbReference type="Pfam" id="PF05193"/>
    </source>
</evidence>
<proteinExistence type="inferred from homology"/>
<dbReference type="Pfam" id="PF05193">
    <property type="entry name" value="Peptidase_M16_C"/>
    <property type="match status" value="1"/>
</dbReference>
<name>A0ABS6ILH0_9HYPH</name>
<dbReference type="InterPro" id="IPR050361">
    <property type="entry name" value="MPP/UQCRC_Complex"/>
</dbReference>
<sequence length="455" mass="49531">MPLLGRRALLGGLLAGAAIPPAPALAKLFAVGRRDAETFTLANGLQAIVLPSRRAPIVTQVVVYKVGSADETFGHTGAAHFLEHMMFKGTDKVPGGEFSRIVSRNGGRDNAYTTFDSTGYHQTIAAAQLELVMRMEADRMVNVHVTEREIVPERQVILEERRMRTDNVPASLLDEAVREQLYGRHKPYAMPVIGYADDIKKLGVNDLLAFYRRHYAPNNAVLIVAGDTTAEHVRKLAERYYGPIARRKTEPRTRPSRGGTDLPQKVVRADARVAEPRWSRLWLAPSYRMGETKYAYALQVLARLFGGTETSRLSRVLVNERKVGLSAYASYGPSSLGLTSFDIGVHPAKSSSLADVEEAVTSEMKKLLDGGVTAEEVERAQNQLLAAAIYSQDSLASGPRIYGTALSTGSTVADVDAWPERIAAVTPADVVAAARHVWRDDGAVTALLTPAEGSR</sequence>
<evidence type="ECO:0000256" key="3">
    <source>
        <dbReference type="RuleBase" id="RU004447"/>
    </source>
</evidence>
<comment type="caution">
    <text evidence="6">The sequence shown here is derived from an EMBL/GenBank/DDBJ whole genome shotgun (WGS) entry which is preliminary data.</text>
</comment>
<keyword evidence="7" id="KW-1185">Reference proteome</keyword>
<organism evidence="6 7">
    <name type="scientific">Reyranella humidisoli</name>
    <dbReference type="NCBI Taxonomy" id="2849149"/>
    <lineage>
        <taxon>Bacteria</taxon>
        <taxon>Pseudomonadati</taxon>
        <taxon>Pseudomonadota</taxon>
        <taxon>Alphaproteobacteria</taxon>
        <taxon>Hyphomicrobiales</taxon>
        <taxon>Reyranellaceae</taxon>
        <taxon>Reyranella</taxon>
    </lineage>
</organism>
<evidence type="ECO:0000259" key="4">
    <source>
        <dbReference type="Pfam" id="PF00675"/>
    </source>
</evidence>
<evidence type="ECO:0000313" key="7">
    <source>
        <dbReference type="Proteomes" id="UP000727907"/>
    </source>
</evidence>
<dbReference type="InterPro" id="IPR001431">
    <property type="entry name" value="Pept_M16_Zn_BS"/>
</dbReference>
<reference evidence="6 7" key="1">
    <citation type="submission" date="2021-06" db="EMBL/GenBank/DDBJ databases">
        <authorList>
            <person name="Lee D.H."/>
        </authorList>
    </citation>
    <scope>NUCLEOTIDE SEQUENCE [LARGE SCALE GENOMIC DNA]</scope>
    <source>
        <strain evidence="6 7">MMS21-HV4-11</strain>
    </source>
</reference>
<keyword evidence="2" id="KW-0378">Hydrolase</keyword>
<dbReference type="RefSeq" id="WP_216958868.1">
    <property type="nucleotide sequence ID" value="NZ_JAHOPB010000001.1"/>
</dbReference>
<keyword evidence="2" id="KW-0645">Protease</keyword>
<comment type="similarity">
    <text evidence="1 3">Belongs to the peptidase M16 family.</text>
</comment>
<feature type="domain" description="Peptidase M16 N-terminal" evidence="4">
    <location>
        <begin position="52"/>
        <end position="182"/>
    </location>
</feature>
<dbReference type="InterPro" id="IPR011765">
    <property type="entry name" value="Pept_M16_N"/>
</dbReference>
<dbReference type="InterPro" id="IPR007863">
    <property type="entry name" value="Peptidase_M16_C"/>
</dbReference>
<dbReference type="PANTHER" id="PTHR11851">
    <property type="entry name" value="METALLOPROTEASE"/>
    <property type="match status" value="1"/>
</dbReference>
<evidence type="ECO:0000256" key="1">
    <source>
        <dbReference type="ARBA" id="ARBA00007261"/>
    </source>
</evidence>
<dbReference type="PANTHER" id="PTHR11851:SF49">
    <property type="entry name" value="MITOCHONDRIAL-PROCESSING PEPTIDASE SUBUNIT ALPHA"/>
    <property type="match status" value="1"/>
</dbReference>
<dbReference type="PROSITE" id="PS00143">
    <property type="entry name" value="INSULINASE"/>
    <property type="match status" value="1"/>
</dbReference>
<dbReference type="Proteomes" id="UP000727907">
    <property type="component" value="Unassembled WGS sequence"/>
</dbReference>
<keyword evidence="2" id="KW-0482">Metalloprotease</keyword>
<evidence type="ECO:0000313" key="6">
    <source>
        <dbReference type="EMBL" id="MBU8874035.1"/>
    </source>
</evidence>
<protein>
    <submittedName>
        <fullName evidence="6">Insulinase family protein</fullName>
    </submittedName>
</protein>
<gene>
    <name evidence="6" type="ORF">KQ910_09685</name>
</gene>
<feature type="domain" description="Peptidase M16 C-terminal" evidence="5">
    <location>
        <begin position="203"/>
        <end position="384"/>
    </location>
</feature>
<evidence type="ECO:0000256" key="2">
    <source>
        <dbReference type="ARBA" id="ARBA00023049"/>
    </source>
</evidence>
<dbReference type="Pfam" id="PF00675">
    <property type="entry name" value="Peptidase_M16"/>
    <property type="match status" value="1"/>
</dbReference>
<dbReference type="EMBL" id="JAHOPB010000001">
    <property type="protein sequence ID" value="MBU8874035.1"/>
    <property type="molecule type" value="Genomic_DNA"/>
</dbReference>